<dbReference type="EMBL" id="PGEX01000001">
    <property type="protein sequence ID" value="PJJ42661.1"/>
    <property type="molecule type" value="Genomic_DNA"/>
</dbReference>
<dbReference type="InterPro" id="IPR029044">
    <property type="entry name" value="Nucleotide-diphossugar_trans"/>
</dbReference>
<comment type="similarity">
    <text evidence="1">Belongs to the glycosyltransferase 2 family.</text>
</comment>
<keyword evidence="3 5" id="KW-0808">Transferase</keyword>
<organism evidence="5 6">
    <name type="scientific">Hallerella succinigenes</name>
    <dbReference type="NCBI Taxonomy" id="1896222"/>
    <lineage>
        <taxon>Bacteria</taxon>
        <taxon>Pseudomonadati</taxon>
        <taxon>Fibrobacterota</taxon>
        <taxon>Fibrobacteria</taxon>
        <taxon>Fibrobacterales</taxon>
        <taxon>Fibrobacteraceae</taxon>
        <taxon>Hallerella</taxon>
    </lineage>
</organism>
<dbReference type="SUPFAM" id="SSF53448">
    <property type="entry name" value="Nucleotide-diphospho-sugar transferases"/>
    <property type="match status" value="1"/>
</dbReference>
<dbReference type="Proteomes" id="UP000231134">
    <property type="component" value="Unassembled WGS sequence"/>
</dbReference>
<evidence type="ECO:0000313" key="5">
    <source>
        <dbReference type="EMBL" id="PJJ42661.1"/>
    </source>
</evidence>
<dbReference type="InterPro" id="IPR001173">
    <property type="entry name" value="Glyco_trans_2-like"/>
</dbReference>
<evidence type="ECO:0000256" key="3">
    <source>
        <dbReference type="ARBA" id="ARBA00022679"/>
    </source>
</evidence>
<proteinExistence type="inferred from homology"/>
<keyword evidence="6" id="KW-1185">Reference proteome</keyword>
<evidence type="ECO:0000256" key="1">
    <source>
        <dbReference type="ARBA" id="ARBA00006739"/>
    </source>
</evidence>
<protein>
    <submittedName>
        <fullName evidence="5">Glycosyl transferase family 2</fullName>
    </submittedName>
</protein>
<dbReference type="RefSeq" id="WP_100426507.1">
    <property type="nucleotide sequence ID" value="NZ_PGEX01000001.1"/>
</dbReference>
<evidence type="ECO:0000259" key="4">
    <source>
        <dbReference type="Pfam" id="PF00535"/>
    </source>
</evidence>
<dbReference type="PANTHER" id="PTHR43685:SF5">
    <property type="entry name" value="GLYCOSYLTRANSFERASE EPSE-RELATED"/>
    <property type="match status" value="1"/>
</dbReference>
<reference evidence="5 6" key="1">
    <citation type="submission" date="2017-11" db="EMBL/GenBank/DDBJ databases">
        <title>Animal gut microbial communities from fecal samples from Wisconsin, USA.</title>
        <authorList>
            <person name="Neumann A."/>
        </authorList>
    </citation>
    <scope>NUCLEOTIDE SEQUENCE [LARGE SCALE GENOMIC DNA]</scope>
    <source>
        <strain evidence="5 6">UWS3</strain>
    </source>
</reference>
<dbReference type="OrthoDB" id="9802649at2"/>
<dbReference type="GO" id="GO:0016757">
    <property type="term" value="F:glycosyltransferase activity"/>
    <property type="evidence" value="ECO:0007669"/>
    <property type="project" value="UniProtKB-KW"/>
</dbReference>
<evidence type="ECO:0000313" key="6">
    <source>
        <dbReference type="Proteomes" id="UP000231134"/>
    </source>
</evidence>
<evidence type="ECO:0000256" key="2">
    <source>
        <dbReference type="ARBA" id="ARBA00022676"/>
    </source>
</evidence>
<keyword evidence="2" id="KW-0328">Glycosyltransferase</keyword>
<comment type="caution">
    <text evidence="5">The sequence shown here is derived from an EMBL/GenBank/DDBJ whole genome shotgun (WGS) entry which is preliminary data.</text>
</comment>
<dbReference type="Pfam" id="PF00535">
    <property type="entry name" value="Glycos_transf_2"/>
    <property type="match status" value="1"/>
</dbReference>
<accession>A0A2M9AA97</accession>
<dbReference type="AlphaFoldDB" id="A0A2M9AA97"/>
<dbReference type="InterPro" id="IPR050834">
    <property type="entry name" value="Glycosyltransf_2"/>
</dbReference>
<name>A0A2M9AA97_9BACT</name>
<gene>
    <name evidence="5" type="ORF">BGX16_2702</name>
</gene>
<dbReference type="Gene3D" id="3.90.550.10">
    <property type="entry name" value="Spore Coat Polysaccharide Biosynthesis Protein SpsA, Chain A"/>
    <property type="match status" value="1"/>
</dbReference>
<sequence length="316" mass="35172">MSKIFVALATYNGERFLAPMLDSLLTQNRQADRIVAVDDASNDNTLSILQEYASKLPMQILVRPKNGGHRQAFSDALKEIQKVAEKNDLVAIADQDDIWLPHKFEVLEKAFLLKDAPIFVFGDAHVINAEGKQIAQSWRDLAGIPLEIPVCARLSGTNNANGCLSLFKASLLSRILPIPEWIPVYDEWITLCAAKNGSVQAIPEAVLNYRIHDQNSVGIAPKISMSESLKINQAVAEGLLAVADRLDLSTQEILFVERYREFLKTSLEHSPNFSAIPWLWKNQEALYPGCTPWKRVKKILGASLGYPICKHLLGKS</sequence>
<feature type="domain" description="Glycosyltransferase 2-like" evidence="4">
    <location>
        <begin position="6"/>
        <end position="173"/>
    </location>
</feature>
<dbReference type="PANTHER" id="PTHR43685">
    <property type="entry name" value="GLYCOSYLTRANSFERASE"/>
    <property type="match status" value="1"/>
</dbReference>